<organism evidence="2 3">
    <name type="scientific">Sinorhizobium alkalisoli</name>
    <dbReference type="NCBI Taxonomy" id="1752398"/>
    <lineage>
        <taxon>Bacteria</taxon>
        <taxon>Pseudomonadati</taxon>
        <taxon>Pseudomonadota</taxon>
        <taxon>Alphaproteobacteria</taxon>
        <taxon>Hyphomicrobiales</taxon>
        <taxon>Rhizobiaceae</taxon>
        <taxon>Sinorhizobium/Ensifer group</taxon>
        <taxon>Sinorhizobium</taxon>
    </lineage>
</organism>
<dbReference type="SUPFAM" id="SSF52833">
    <property type="entry name" value="Thioredoxin-like"/>
    <property type="match status" value="1"/>
</dbReference>
<sequence length="241" mass="27995">MRPNHAVVSQEEWLNARRSLLALEKEHTHLRDKVNAERQALPWVKLDKTYSFETRDGLKSLADLFDGRSQLLLYHFMFGENWQAGCPSCSFLADHFDATLPHLNHHDVTLVVASNAPVEKIEAYRQRMDWHFPWVSSHGSDFNRDFHVSFTPAEMALGKVSYNFTEIDSKDAHEELPGLSAFYKDEDGTVYHTYSTYARGLEELVSTFMLLDRAPKGRNEGTTMDFVRRHDEYDEEPRRRA</sequence>
<dbReference type="InterPro" id="IPR036249">
    <property type="entry name" value="Thioredoxin-like_sf"/>
</dbReference>
<dbReference type="InterPro" id="IPR010296">
    <property type="entry name" value="DUF899_thioredox"/>
</dbReference>
<dbReference type="STRING" id="1752398.A8M32_14485"/>
<protein>
    <submittedName>
        <fullName evidence="2">Thioredoxin</fullName>
    </submittedName>
</protein>
<comment type="caution">
    <text evidence="2">The sequence shown here is derived from an EMBL/GenBank/DDBJ whole genome shotgun (WGS) entry which is preliminary data.</text>
</comment>
<dbReference type="RefSeq" id="WP_069459113.1">
    <property type="nucleotide sequence ID" value="NZ_LYBW01000058.1"/>
</dbReference>
<dbReference type="AlphaFoldDB" id="A0A1E3VAA0"/>
<feature type="region of interest" description="Disordered" evidence="1">
    <location>
        <begin position="221"/>
        <end position="241"/>
    </location>
</feature>
<dbReference type="EMBL" id="LYBW01000058">
    <property type="protein sequence ID" value="ODR90533.1"/>
    <property type="molecule type" value="Genomic_DNA"/>
</dbReference>
<gene>
    <name evidence="2" type="ORF">A8M32_14485</name>
</gene>
<dbReference type="Proteomes" id="UP000094342">
    <property type="component" value="Unassembled WGS sequence"/>
</dbReference>
<feature type="compositionally biased region" description="Basic and acidic residues" evidence="1">
    <location>
        <begin position="226"/>
        <end position="241"/>
    </location>
</feature>
<dbReference type="OrthoDB" id="7331188at2"/>
<accession>A0A1E3VAA0</accession>
<dbReference type="Gene3D" id="3.40.30.10">
    <property type="entry name" value="Glutaredoxin"/>
    <property type="match status" value="1"/>
</dbReference>
<keyword evidence="3" id="KW-1185">Reference proteome</keyword>
<evidence type="ECO:0000313" key="2">
    <source>
        <dbReference type="EMBL" id="ODR90533.1"/>
    </source>
</evidence>
<evidence type="ECO:0000256" key="1">
    <source>
        <dbReference type="SAM" id="MobiDB-lite"/>
    </source>
</evidence>
<dbReference type="Pfam" id="PF05988">
    <property type="entry name" value="DUF899"/>
    <property type="match status" value="1"/>
</dbReference>
<evidence type="ECO:0000313" key="3">
    <source>
        <dbReference type="Proteomes" id="UP000094342"/>
    </source>
</evidence>
<reference evidence="3" key="1">
    <citation type="submission" date="2016-05" db="EMBL/GenBank/DDBJ databases">
        <authorList>
            <person name="Li Y."/>
        </authorList>
    </citation>
    <scope>NUCLEOTIDE SEQUENCE [LARGE SCALE GENOMIC DNA]</scope>
    <source>
        <strain evidence="3">YIC4027</strain>
    </source>
</reference>
<proteinExistence type="predicted"/>
<name>A0A1E3VAA0_9HYPH</name>